<evidence type="ECO:0000313" key="1">
    <source>
        <dbReference type="EMBL" id="MCP1339403.1"/>
    </source>
</evidence>
<evidence type="ECO:0000313" key="2">
    <source>
        <dbReference type="Proteomes" id="UP001139474"/>
    </source>
</evidence>
<gene>
    <name evidence="1" type="ORF">NJR55_07320</name>
</gene>
<dbReference type="PANTHER" id="PTHR38733:SF1">
    <property type="entry name" value="TYPE IV METHYL-DIRECTED RESTRICTION ENZYME ECOKMCRBC"/>
    <property type="match status" value="1"/>
</dbReference>
<dbReference type="Pfam" id="PF10117">
    <property type="entry name" value="McrBC"/>
    <property type="match status" value="1"/>
</dbReference>
<protein>
    <submittedName>
        <fullName evidence="1">McrC family protein</fullName>
    </submittedName>
</protein>
<dbReference type="InterPro" id="IPR019292">
    <property type="entry name" value="McrC"/>
</dbReference>
<keyword evidence="2" id="KW-1185">Reference proteome</keyword>
<comment type="caution">
    <text evidence="1">The sequence shown here is derived from an EMBL/GenBank/DDBJ whole genome shotgun (WGS) entry which is preliminary data.</text>
</comment>
<dbReference type="Proteomes" id="UP001139474">
    <property type="component" value="Unassembled WGS sequence"/>
</dbReference>
<dbReference type="RefSeq" id="WP_253619181.1">
    <property type="nucleotide sequence ID" value="NZ_JAMZDE010000006.1"/>
</dbReference>
<organism evidence="1 2">
    <name type="scientific">Idiomarina rhizosphaerae</name>
    <dbReference type="NCBI Taxonomy" id="2961572"/>
    <lineage>
        <taxon>Bacteria</taxon>
        <taxon>Pseudomonadati</taxon>
        <taxon>Pseudomonadota</taxon>
        <taxon>Gammaproteobacteria</taxon>
        <taxon>Alteromonadales</taxon>
        <taxon>Idiomarinaceae</taxon>
        <taxon>Idiomarina</taxon>
    </lineage>
</organism>
<dbReference type="AlphaFoldDB" id="A0A9X2JS30"/>
<reference evidence="1" key="1">
    <citation type="submission" date="2022-06" db="EMBL/GenBank/DDBJ databases">
        <title>Idiomarina rhizosphaerae M1R2S28.</title>
        <authorList>
            <person name="Sun J.-Q."/>
            <person name="Li L.-F."/>
        </authorList>
    </citation>
    <scope>NUCLEOTIDE SEQUENCE</scope>
    <source>
        <strain evidence="1">M1R2S28</strain>
    </source>
</reference>
<sequence>MSSDLELQDVSVKKPTEYIFDIHENEYIDIPNDFIIGASGDIEINKEVFEHSLVEVSYRKGKISVRSGNYIGEIRLNKNVILNIKPKAPIANLMHIISCANSEIKILEYYKRFYGISSIESQNLKHFLVSCFIVELRHLLSEGIFKVYIEKEDIVNSPKGKISFSKTISQCVAKNHPNKLAVIDYNFTSDHELNQLIKYTIWFCLYQLPNFDGEKSKALKKNLYEIYEQFDNVTLDLSRKFIEKVNKIILDNSIPTLRSYYYNIINLSKEIINASILDLEKNTNNISLSAFVINVAYVFESYLLNLFKSNQYGFNVFDGNSDGKKKLFNDNNTYEAKPDYIYEDKDNNIRLVADAKYKKSAKETDRYQLISHALSYGANIAVCILPSFITREESLVYIGEIGGGHKINFYNYYLDLQNENIELVEQQLIDCISRLVNEA</sequence>
<dbReference type="PANTHER" id="PTHR38733">
    <property type="entry name" value="PROTEIN MCRC"/>
    <property type="match status" value="1"/>
</dbReference>
<name>A0A9X2JS30_9GAMM</name>
<dbReference type="EMBL" id="JAMZDE010000006">
    <property type="protein sequence ID" value="MCP1339403.1"/>
    <property type="molecule type" value="Genomic_DNA"/>
</dbReference>
<proteinExistence type="predicted"/>
<accession>A0A9X2JS30</accession>